<feature type="compositionally biased region" description="Basic and acidic residues" evidence="4">
    <location>
        <begin position="499"/>
        <end position="508"/>
    </location>
</feature>
<evidence type="ECO:0000256" key="1">
    <source>
        <dbReference type="ARBA" id="ARBA00022741"/>
    </source>
</evidence>
<name>A0A8J6HED6_TENMO</name>
<feature type="region of interest" description="Disordered" evidence="4">
    <location>
        <begin position="418"/>
        <end position="511"/>
    </location>
</feature>
<dbReference type="GO" id="GO:0005525">
    <property type="term" value="F:GTP binding"/>
    <property type="evidence" value="ECO:0007669"/>
    <property type="project" value="UniProtKB-KW"/>
</dbReference>
<keyword evidence="2" id="KW-0342">GTP-binding</keyword>
<accession>A0A8J6HED6</accession>
<sequence length="3194" mass="364675">MVFNVMIQLCKITRASKLFQRNFYLPLLKPLSPKDALRRKIITGQNILGSRIEHYIPVLEEYKARLARRKYMKKGRGKKRQRKKATMRYLMPLFDENLDNHDKLEHLLATKSRGKGQCYTYYVSDKDCTLVFSHQMERAIRDKDILDVTIAQRSEKILVKMKDGTKVMLPLVTYDGRAPFYRGEGWTKKEVEEYHHHGKETMSIARLFEAKEQGLEEWELEMMRLANKRKKKMRGEGTADWKEMMSSCVENMDWDKFEEETKEIVAEINEPVEDEPIPMQIDDMEKTKQVNEKLKAGGEEMMALLPTMPEIPECIRIMQDGSVTELANISGMSLNLPSSGKDRFVPGQVVSSEEGELFVPGQTVENEDGSSEYTPGFTVMMDDEPTLLPGLVMGDDPNKPMFLPGDSTITETGELQFTETEDDIRRDSLPLPLPPSPEPEIEEEELEEEQSTEEEEEEEVRPPPPPKREEKEFIYERPKRVYATESMGPKRRERSKKAAPKEEPKQEPEPAVVRVPGEPVLYNLSLPTFEKDLLLQEKERVEKFNEKKAKEEVSIDKKRRDIRVLLKQFATNKPSPPVYEPLEPVKKSEKLKELEKSIKKGKFFDVDHKKYLNKEYAQPFMWKWHEYRHTFDTVGIMRHRVWKITAASKLFQRNYYLPLLKPLSPKDALRRKIITGQNILGARIEHYIPVLTSHDEKISERKRRMKGVPIIKRRVRKHEKERYVEPFFDDDMENHPLLQSILKRKPRGKGQRYTYEIGDKHCTLIVSHEMERAIRDKEIVDITIAQRSEKILVKLNNGLRVTVPIASYNGTGPLYRGSGWTKEVVEEEHHHGKETMSIAKLFEAKESGVEEWELEMMRLANKRKKKVRGEDSVDWKQMMAGCLENMDWDKFEEETKQIVEEVDETVEEENIPMEVDDMEKTRHVNEKLKEGGEEILSQLPTMKEIPEVIKILESGEMCELQNVSGVRVNMGEGRSCFVTGQLVKTDENEVFVPGQTVESEDGTSEYTPGITIFMDNEPTLIPGLVFGEEEKPAMFLPGESTITEEGQLKFEANDEDVPPHRRKKREFNIEVREEDIPKIEHRRRSPSSSPSPPPQNRAKPKPRQEKEIVIHRRVFDEPEEPVRKERVKKRAPVVEMKPKEPEAPREVFRPRRQPLEDPLKLMEEQRIKREEEEKKRLKERMEEKILKEESKVDRIRMSIRKKCKEMKFETPPPYVPVEPVKKSQKLMELERSIRKGTFFENDKTKEILEKARSATRMLKYQHPLTPKEALRTFRITGKWLLGAKIQHYIPVLLNHKKKRSKRLKNYGKKVHKEMEDYTYMAPVLDSDNESHKLLLTILDSKKAKGNFVYTVHDKKYNLVLQAQLEKAILDGDIIDVLVSQRNDKIIVKLKSMKKIPMEIQYYDSEDKLYCGEGATSPEDEKFHHHGKYTMSLAKIFEEKEMIEEKWEEELRRIMRRRRRQAKEGSKEWKEMMQQSIKNLDWKKFEEDAKKVIEEIDEPAAEENIDMEIDDLETTKNVNETILKKGPELLDQLPTMTEIPDIIKSMGSATLHEIEEEEDGDNLEEQSKGKRRVSGVKVTLSSGKECFVSGQMVHTEDGDVFVPGQTVENEFGLEYAPGITINVDNKPTLISGLIMGEEERDPMFLPTQSTITADGQLTFATTVEERPKVQPEKHKLKKKQLEETIVEETQEEEVAFVPDDVSESVDSISLSEEKSLDVSSIELNNSEIEELDMEAARLKQEQQRLEIEKLKSILMDDGLDDILASIEGKRELLRMKLEELRKLSVTTENSLVSYASESDAAEIASKITDDKETINRLSDILMTMTRRAATFRDKNSINADNINQAYISVSNLSEADVRFNSSRNKLKIMLKTAAVAANDVFKTRPKDQTLALNAIADILVDVLKNDDRTLAELLELMNTPMDRNETCNAVFKQLTQNMVDTKISFLNEMVGNLSAYDVIDRVEKVLKKQSEVKCEAFVKVARVDPEIVNLLVKNVKREIAKVKTEEDAIELLEDSIEEATRAVMKTNLPRLKDDFPSLKEEAISFAKALGMGKVEEILSESSNLRQITDGRAVELLERTNLIRQLAERDFSLKSAIERIKKNPERGRSDPRIRQLIRESAVLISRGTPLKSSRDIPLQMLRTQNLLAIEDLLMQRAKVDYPVLVSRDAMQAVIPKEAARGVFAGRVPYVLINESGVTNFKPTRRFSTGGVNHDIRIDDFMNSGVRERSSERDDDRKYLQAKSNVHPEGRPDLVQRLQQRPVYLRTQPLLLHTPKTVVVKLPTPEKQPTPPPPAPPAPPPEPPQPPKEVSKTVEAEEVKHHLPMLVCGKGLTRVFPEEATMDVLAGEVDYLLVDERGVTLFQRKNVATAMKINKEYAERKKKSSCTESYQRLLDRKPRDFEIANCELLGGGVHRNNGRWQIPTEQVKYTNTRLQPKLGKVSLEQVSVDDVRFVRFAGSTIDKSSGVCGSCGGFRGISSSNTHHDVPAKTTTLVSRLVSSTRPSRTLIKRGSLEFIAERSDKIFTEPSRTKLKRLRLVKLSKKNISVGRRISFDPASVNSTDLITGPNYHRCPVTLANRCGGCSQNVKSSESKPHVFVNFLVTHPGQMMVFVDQIESACSTILRRFLCQQIKSQRSKLSVTVKIVISSCSYSSGVKNVNVFAVLEICESSRESRVINSGRFERQDSTIRTSKLEKREITAIFASSTPTIKTSKGRKSIRAIIIICYKDCFASFRNKNPVRYTSDEIPIATTYLHSVSYVESDAELSVENPILYGGPRGVGGMGPEPLRSNLVDAVSGNYGVGPSSQVGSDRWREFASARSSDAKQSHQCVKRTPSALLPGSRARTRDVLATSTSSKKTRVAAMAGGPHRDGAFSGRPAWVTNRSARSCSILLHRGAEPGTPCETELRFAEFGFSTLQGTDFSWSRPRSQRAMSSGSLFRALSRLSNSVRVCAQVVIVGNGGVGKSSMIQRYCKGTFTKDYKKTIGVDFLERQIEVDGEEVRLMLWDTAGQEEFDAITKAYYRGAQACVLAFSTTDRDSFEAAHSWKLKVENECGEIPTVIVQNKIDLMDQSVVNPVTSTGADGFLDSLEERSEFVCFREEADLLARALGCRLLRTSVKEDVNVAAVFRHLAARCLAELRDPRDYDYFTTPTPHHPNSLTISAFSPSHSSKNHNGTIVLRPNKHKKKKNVLKNACRIL</sequence>
<dbReference type="SMART" id="SM00173">
    <property type="entry name" value="RAS"/>
    <property type="match status" value="1"/>
</dbReference>
<evidence type="ECO:0000256" key="3">
    <source>
        <dbReference type="SAM" id="Coils"/>
    </source>
</evidence>
<evidence type="ECO:0000313" key="5">
    <source>
        <dbReference type="EMBL" id="KAH0812582.1"/>
    </source>
</evidence>
<dbReference type="InterPro" id="IPR005225">
    <property type="entry name" value="Small_GTP-bd"/>
</dbReference>
<dbReference type="InterPro" id="IPR050227">
    <property type="entry name" value="Rab"/>
</dbReference>
<feature type="region of interest" description="Disordered" evidence="4">
    <location>
        <begin position="2279"/>
        <end position="2312"/>
    </location>
</feature>
<dbReference type="NCBIfam" id="TIGR00231">
    <property type="entry name" value="small_GTP"/>
    <property type="match status" value="1"/>
</dbReference>
<feature type="region of interest" description="Disordered" evidence="4">
    <location>
        <begin position="2222"/>
        <end position="2251"/>
    </location>
</feature>
<dbReference type="GO" id="GO:0003924">
    <property type="term" value="F:GTPase activity"/>
    <property type="evidence" value="ECO:0007669"/>
    <property type="project" value="InterPro"/>
</dbReference>
<keyword evidence="6" id="KW-1185">Reference proteome</keyword>
<dbReference type="SMART" id="SM00175">
    <property type="entry name" value="RAB"/>
    <property type="match status" value="1"/>
</dbReference>
<feature type="compositionally biased region" description="Basic and acidic residues" evidence="4">
    <location>
        <begin position="2222"/>
        <end position="2236"/>
    </location>
</feature>
<keyword evidence="1" id="KW-0547">Nucleotide-binding</keyword>
<protein>
    <submittedName>
        <fullName evidence="5">Uncharacterized protein</fullName>
    </submittedName>
</protein>
<keyword evidence="3" id="KW-0175">Coiled coil</keyword>
<dbReference type="InterPro" id="IPR027417">
    <property type="entry name" value="P-loop_NTPase"/>
</dbReference>
<dbReference type="SMART" id="SM00174">
    <property type="entry name" value="RHO"/>
    <property type="match status" value="1"/>
</dbReference>
<comment type="caution">
    <text evidence="5">The sequence shown here is derived from an EMBL/GenBank/DDBJ whole genome shotgun (WGS) entry which is preliminary data.</text>
</comment>
<dbReference type="InterPro" id="IPR001806">
    <property type="entry name" value="Small_GTPase"/>
</dbReference>
<evidence type="ECO:0000256" key="4">
    <source>
        <dbReference type="SAM" id="MobiDB-lite"/>
    </source>
</evidence>
<dbReference type="PRINTS" id="PR00449">
    <property type="entry name" value="RASTRNSFRMNG"/>
</dbReference>
<dbReference type="Pfam" id="PF00071">
    <property type="entry name" value="Ras"/>
    <property type="match status" value="1"/>
</dbReference>
<organism evidence="5 6">
    <name type="scientific">Tenebrio molitor</name>
    <name type="common">Yellow mealworm beetle</name>
    <dbReference type="NCBI Taxonomy" id="7067"/>
    <lineage>
        <taxon>Eukaryota</taxon>
        <taxon>Metazoa</taxon>
        <taxon>Ecdysozoa</taxon>
        <taxon>Arthropoda</taxon>
        <taxon>Hexapoda</taxon>
        <taxon>Insecta</taxon>
        <taxon>Pterygota</taxon>
        <taxon>Neoptera</taxon>
        <taxon>Endopterygota</taxon>
        <taxon>Coleoptera</taxon>
        <taxon>Polyphaga</taxon>
        <taxon>Cucujiformia</taxon>
        <taxon>Tenebrionidae</taxon>
        <taxon>Tenebrio</taxon>
    </lineage>
</organism>
<reference evidence="5" key="1">
    <citation type="journal article" date="2020" name="J Insects Food Feed">
        <title>The yellow mealworm (Tenebrio molitor) genome: a resource for the emerging insects as food and feed industry.</title>
        <authorList>
            <person name="Eriksson T."/>
            <person name="Andere A."/>
            <person name="Kelstrup H."/>
            <person name="Emery V."/>
            <person name="Picard C."/>
        </authorList>
    </citation>
    <scope>NUCLEOTIDE SEQUENCE</scope>
    <source>
        <strain evidence="5">Stoneville</strain>
        <tissue evidence="5">Whole head</tissue>
    </source>
</reference>
<reference evidence="5" key="2">
    <citation type="submission" date="2021-08" db="EMBL/GenBank/DDBJ databases">
        <authorList>
            <person name="Eriksson T."/>
        </authorList>
    </citation>
    <scope>NUCLEOTIDE SEQUENCE</scope>
    <source>
        <strain evidence="5">Stoneville</strain>
        <tissue evidence="5">Whole head</tissue>
    </source>
</reference>
<proteinExistence type="predicted"/>
<dbReference type="PROSITE" id="PS51419">
    <property type="entry name" value="RAB"/>
    <property type="match status" value="1"/>
</dbReference>
<dbReference type="PANTHER" id="PTHR47977">
    <property type="entry name" value="RAS-RELATED PROTEIN RAB"/>
    <property type="match status" value="1"/>
</dbReference>
<feature type="compositionally biased region" description="Basic and acidic residues" evidence="4">
    <location>
        <begin position="1066"/>
        <end position="1079"/>
    </location>
</feature>
<dbReference type="PROSITE" id="PS51421">
    <property type="entry name" value="RAS"/>
    <property type="match status" value="1"/>
</dbReference>
<gene>
    <name evidence="5" type="ORF">GEV33_010210</name>
</gene>
<dbReference type="FunFam" id="3.40.50.300:FF:001447">
    <property type="entry name" value="Ras-related protein Rab-1B"/>
    <property type="match status" value="1"/>
</dbReference>
<feature type="coiled-coil region" evidence="3">
    <location>
        <begin position="1720"/>
        <end position="1782"/>
    </location>
</feature>
<dbReference type="Gene3D" id="3.40.50.300">
    <property type="entry name" value="P-loop containing nucleotide triphosphate hydrolases"/>
    <property type="match status" value="1"/>
</dbReference>
<dbReference type="SUPFAM" id="SSF52540">
    <property type="entry name" value="P-loop containing nucleoside triphosphate hydrolases"/>
    <property type="match status" value="1"/>
</dbReference>
<dbReference type="EMBL" id="JABDTM020025930">
    <property type="protein sequence ID" value="KAH0812582.1"/>
    <property type="molecule type" value="Genomic_DNA"/>
</dbReference>
<evidence type="ECO:0000256" key="2">
    <source>
        <dbReference type="ARBA" id="ARBA00023134"/>
    </source>
</evidence>
<feature type="coiled-coil region" evidence="3">
    <location>
        <begin position="1160"/>
        <end position="1198"/>
    </location>
</feature>
<feature type="compositionally biased region" description="Basic residues" evidence="4">
    <location>
        <begin position="489"/>
        <end position="498"/>
    </location>
</feature>
<dbReference type="SMART" id="SM00176">
    <property type="entry name" value="RAN"/>
    <property type="match status" value="1"/>
</dbReference>
<feature type="compositionally biased region" description="Basic and acidic residues" evidence="4">
    <location>
        <begin position="466"/>
        <end position="479"/>
    </location>
</feature>
<feature type="compositionally biased region" description="Acidic residues" evidence="4">
    <location>
        <begin position="439"/>
        <end position="459"/>
    </location>
</feature>
<dbReference type="PROSITE" id="PS51420">
    <property type="entry name" value="RHO"/>
    <property type="match status" value="1"/>
</dbReference>
<evidence type="ECO:0000313" key="6">
    <source>
        <dbReference type="Proteomes" id="UP000719412"/>
    </source>
</evidence>
<feature type="region of interest" description="Disordered" evidence="4">
    <location>
        <begin position="1050"/>
        <end position="1106"/>
    </location>
</feature>
<feature type="compositionally biased region" description="Pro residues" evidence="4">
    <location>
        <begin position="2283"/>
        <end position="2304"/>
    </location>
</feature>
<dbReference type="Proteomes" id="UP000719412">
    <property type="component" value="Unassembled WGS sequence"/>
</dbReference>